<protein>
    <recommendedName>
        <fullName evidence="1">DinB-like domain-containing protein</fullName>
    </recommendedName>
</protein>
<dbReference type="Pfam" id="PF12867">
    <property type="entry name" value="DinB_2"/>
    <property type="match status" value="1"/>
</dbReference>
<evidence type="ECO:0000259" key="1">
    <source>
        <dbReference type="Pfam" id="PF12867"/>
    </source>
</evidence>
<accession>A0ABN6YPP6</accession>
<dbReference type="InterPro" id="IPR024775">
    <property type="entry name" value="DinB-like"/>
</dbReference>
<evidence type="ECO:0000313" key="2">
    <source>
        <dbReference type="EMBL" id="BDZ58036.1"/>
    </source>
</evidence>
<evidence type="ECO:0000313" key="3">
    <source>
        <dbReference type="Proteomes" id="UP001321421"/>
    </source>
</evidence>
<proteinExistence type="predicted"/>
<dbReference type="SUPFAM" id="SSF109854">
    <property type="entry name" value="DinB/YfiT-like putative metalloenzymes"/>
    <property type="match status" value="1"/>
</dbReference>
<dbReference type="Proteomes" id="UP001321421">
    <property type="component" value="Chromosome"/>
</dbReference>
<dbReference type="RefSeq" id="WP_289232832.1">
    <property type="nucleotide sequence ID" value="NZ_AP027735.1"/>
</dbReference>
<reference evidence="3" key="1">
    <citation type="journal article" date="2019" name="Int. J. Syst. Evol. Microbiol.">
        <title>The Global Catalogue of Microorganisms (GCM) 10K type strain sequencing project: providing services to taxonomists for standard genome sequencing and annotation.</title>
        <authorList>
            <consortium name="The Broad Institute Genomics Platform"/>
            <consortium name="The Broad Institute Genome Sequencing Center for Infectious Disease"/>
            <person name="Wu L."/>
            <person name="Ma J."/>
        </authorList>
    </citation>
    <scope>NUCLEOTIDE SEQUENCE [LARGE SCALE GENOMIC DNA]</scope>
    <source>
        <strain evidence="3">NBRC 110608</strain>
    </source>
</reference>
<gene>
    <name evidence="2" type="ORF">GCM10025872_16930</name>
</gene>
<organism evidence="2 3">
    <name type="scientific">Barrientosiimonas endolithica</name>
    <dbReference type="NCBI Taxonomy" id="1535208"/>
    <lineage>
        <taxon>Bacteria</taxon>
        <taxon>Bacillati</taxon>
        <taxon>Actinomycetota</taxon>
        <taxon>Actinomycetes</taxon>
        <taxon>Micrococcales</taxon>
        <taxon>Dermacoccaceae</taxon>
        <taxon>Barrientosiimonas</taxon>
    </lineage>
</organism>
<feature type="domain" description="DinB-like" evidence="1">
    <location>
        <begin position="62"/>
        <end position="206"/>
    </location>
</feature>
<dbReference type="Gene3D" id="1.20.120.450">
    <property type="entry name" value="dinb family like domain"/>
    <property type="match status" value="1"/>
</dbReference>
<keyword evidence="3" id="KW-1185">Reference proteome</keyword>
<dbReference type="EMBL" id="AP027735">
    <property type="protein sequence ID" value="BDZ58036.1"/>
    <property type="molecule type" value="Genomic_DNA"/>
</dbReference>
<name>A0ABN6YPP6_9MICO</name>
<sequence>MRGVEVCGLTIDSPWLLEGDDPLLVNGVDVRPFVDAELDRRFPGRELREASDPAGLRDAWAALERAWAGTLDRVAAMPPGTTDERVEGEWSFAETLRHLVMATDTWLGRAVLERGFEEAYHPIGVAHTEFAEDGFDPAIFAESAPAYARVLEVRADRVAMVRDFLGSVTPAQLAEQRRNPWGPDYPETVLSCLHTILGEEWEHHRYAVRDLDVIERRASAG</sequence>
<dbReference type="InterPro" id="IPR034660">
    <property type="entry name" value="DinB/YfiT-like"/>
</dbReference>